<reference evidence="3" key="1">
    <citation type="journal article" date="2021" name="Nat. Commun.">
        <title>Genomic analyses provide insights into spinach domestication and the genetic basis of agronomic traits.</title>
        <authorList>
            <person name="Cai X."/>
            <person name="Sun X."/>
            <person name="Xu C."/>
            <person name="Sun H."/>
            <person name="Wang X."/>
            <person name="Ge C."/>
            <person name="Zhang Z."/>
            <person name="Wang Q."/>
            <person name="Fei Z."/>
            <person name="Jiao C."/>
            <person name="Wang Q."/>
        </authorList>
    </citation>
    <scope>NUCLEOTIDE SEQUENCE [LARGE SCALE GENOMIC DNA]</scope>
    <source>
        <strain evidence="3">cv. Varoflay</strain>
    </source>
</reference>
<name>A0A9R0JUZ4_SPIOL</name>
<dbReference type="Proteomes" id="UP000813463">
    <property type="component" value="Chromosome 3"/>
</dbReference>
<feature type="transmembrane region" description="Helical" evidence="2">
    <location>
        <begin position="20"/>
        <end position="43"/>
    </location>
</feature>
<feature type="compositionally biased region" description="Low complexity" evidence="1">
    <location>
        <begin position="46"/>
        <end position="59"/>
    </location>
</feature>
<evidence type="ECO:0000256" key="2">
    <source>
        <dbReference type="SAM" id="Phobius"/>
    </source>
</evidence>
<keyword evidence="2" id="KW-0472">Membrane</keyword>
<dbReference type="PANTHER" id="PTHR35771">
    <property type="entry name" value="TRANSMEMBRANE PROTEIN-RELATED"/>
    <property type="match status" value="1"/>
</dbReference>
<accession>A0A9R0JUZ4</accession>
<dbReference type="OrthoDB" id="1653570at2759"/>
<evidence type="ECO:0000313" key="4">
    <source>
        <dbReference type="RefSeq" id="XP_021847530.1"/>
    </source>
</evidence>
<dbReference type="GeneID" id="110787254"/>
<dbReference type="PANTHER" id="PTHR35771:SF3">
    <property type="entry name" value="TRANSMEMBRANE PROTEIN"/>
    <property type="match status" value="1"/>
</dbReference>
<sequence>MFDLGDDIILDNNNIPWLIWIQILVMFLLTLTILLSYFGYFVLDSSSTSSSSVSKTSSSCNPSAQQVADNHDARREITTTTSSNRVRCVGERDGSSMKDVASSSVAARFFHPCRYFDFAKEAFLKCLGLDSESPDEEHKHED</sequence>
<dbReference type="KEGG" id="soe:110787254"/>
<protein>
    <submittedName>
        <fullName evidence="4">Uncharacterized protein isoform X1</fullName>
    </submittedName>
</protein>
<evidence type="ECO:0000256" key="1">
    <source>
        <dbReference type="SAM" id="MobiDB-lite"/>
    </source>
</evidence>
<keyword evidence="2" id="KW-0812">Transmembrane</keyword>
<proteinExistence type="predicted"/>
<feature type="region of interest" description="Disordered" evidence="1">
    <location>
        <begin position="46"/>
        <end position="84"/>
    </location>
</feature>
<keyword evidence="3" id="KW-1185">Reference proteome</keyword>
<keyword evidence="2" id="KW-1133">Transmembrane helix</keyword>
<reference evidence="4" key="2">
    <citation type="submission" date="2025-08" db="UniProtKB">
        <authorList>
            <consortium name="RefSeq"/>
        </authorList>
    </citation>
    <scope>IDENTIFICATION</scope>
    <source>
        <tissue evidence="4">Leaf</tissue>
    </source>
</reference>
<evidence type="ECO:0000313" key="3">
    <source>
        <dbReference type="Proteomes" id="UP000813463"/>
    </source>
</evidence>
<dbReference type="RefSeq" id="XP_021847530.1">
    <property type="nucleotide sequence ID" value="XM_021991838.2"/>
</dbReference>
<dbReference type="AlphaFoldDB" id="A0A9R0JUZ4"/>
<organism evidence="3 4">
    <name type="scientific">Spinacia oleracea</name>
    <name type="common">Spinach</name>
    <dbReference type="NCBI Taxonomy" id="3562"/>
    <lineage>
        <taxon>Eukaryota</taxon>
        <taxon>Viridiplantae</taxon>
        <taxon>Streptophyta</taxon>
        <taxon>Embryophyta</taxon>
        <taxon>Tracheophyta</taxon>
        <taxon>Spermatophyta</taxon>
        <taxon>Magnoliopsida</taxon>
        <taxon>eudicotyledons</taxon>
        <taxon>Gunneridae</taxon>
        <taxon>Pentapetalae</taxon>
        <taxon>Caryophyllales</taxon>
        <taxon>Chenopodiaceae</taxon>
        <taxon>Chenopodioideae</taxon>
        <taxon>Anserineae</taxon>
        <taxon>Spinacia</taxon>
    </lineage>
</organism>
<gene>
    <name evidence="4" type="primary">LOC110787254</name>
</gene>